<keyword evidence="1" id="KW-0547">Nucleotide-binding</keyword>
<evidence type="ECO:0000256" key="2">
    <source>
        <dbReference type="ARBA" id="ARBA00022840"/>
    </source>
</evidence>
<organism evidence="4 5">
    <name type="scientific">Nocardiopsis ansamitocini</name>
    <dbReference type="NCBI Taxonomy" id="1670832"/>
    <lineage>
        <taxon>Bacteria</taxon>
        <taxon>Bacillati</taxon>
        <taxon>Actinomycetota</taxon>
        <taxon>Actinomycetes</taxon>
        <taxon>Streptosporangiales</taxon>
        <taxon>Nocardiopsidaceae</taxon>
        <taxon>Nocardiopsis</taxon>
    </lineage>
</organism>
<dbReference type="Gene3D" id="3.40.50.12780">
    <property type="entry name" value="N-terminal domain of ligase-like"/>
    <property type="match status" value="1"/>
</dbReference>
<evidence type="ECO:0000256" key="1">
    <source>
        <dbReference type="ARBA" id="ARBA00022741"/>
    </source>
</evidence>
<evidence type="ECO:0000259" key="3">
    <source>
        <dbReference type="Pfam" id="PF00501"/>
    </source>
</evidence>
<comment type="caution">
    <text evidence="4">The sequence shown here is derived from an EMBL/GenBank/DDBJ whole genome shotgun (WGS) entry which is preliminary data.</text>
</comment>
<evidence type="ECO:0000313" key="4">
    <source>
        <dbReference type="EMBL" id="GLU48191.1"/>
    </source>
</evidence>
<dbReference type="SUPFAM" id="SSF56801">
    <property type="entry name" value="Acetyl-CoA synthetase-like"/>
    <property type="match status" value="1"/>
</dbReference>
<dbReference type="GO" id="GO:0016020">
    <property type="term" value="C:membrane"/>
    <property type="evidence" value="ECO:0007669"/>
    <property type="project" value="TreeGrafter"/>
</dbReference>
<evidence type="ECO:0000313" key="5">
    <source>
        <dbReference type="Proteomes" id="UP001165092"/>
    </source>
</evidence>
<reference evidence="4" key="1">
    <citation type="submission" date="2023-02" db="EMBL/GenBank/DDBJ databases">
        <title>Nocardiopsis ansamitocini NBRC 112285.</title>
        <authorList>
            <person name="Ichikawa N."/>
            <person name="Sato H."/>
            <person name="Tonouchi N."/>
        </authorList>
    </citation>
    <scope>NUCLEOTIDE SEQUENCE</scope>
    <source>
        <strain evidence="4">NBRC 112285</strain>
    </source>
</reference>
<proteinExistence type="predicted"/>
<dbReference type="Proteomes" id="UP001165092">
    <property type="component" value="Unassembled WGS sequence"/>
</dbReference>
<feature type="domain" description="AMP-dependent synthetase/ligase" evidence="3">
    <location>
        <begin position="43"/>
        <end position="430"/>
    </location>
</feature>
<gene>
    <name evidence="4" type="ORF">Nans01_25420</name>
</gene>
<name>A0A9W6P6T3_9ACTN</name>
<keyword evidence="5" id="KW-1185">Reference proteome</keyword>
<dbReference type="Pfam" id="PF00501">
    <property type="entry name" value="AMP-binding"/>
    <property type="match status" value="1"/>
</dbReference>
<dbReference type="InterPro" id="IPR042099">
    <property type="entry name" value="ANL_N_sf"/>
</dbReference>
<dbReference type="Pfam" id="PF23562">
    <property type="entry name" value="AMP-binding_C_3"/>
    <property type="match status" value="1"/>
</dbReference>
<dbReference type="RefSeq" id="WP_285759633.1">
    <property type="nucleotide sequence ID" value="NZ_BSQG01000004.1"/>
</dbReference>
<dbReference type="PANTHER" id="PTHR43272:SF33">
    <property type="entry name" value="AMP-BINDING DOMAIN-CONTAINING PROTEIN-RELATED"/>
    <property type="match status" value="1"/>
</dbReference>
<accession>A0A9W6P6T3</accession>
<sequence>MRQSGSTRVGESSRPESLGELVYWAAARSAAGPVFDRLSGEGWDGVSATAFLTEVTGVAKGLIAGGVSSGDRVLVAARSGYEQVVAAWAVWAVRGVVVSVPGGCAPGLLRRVARLTRPAAAVVQTQAQARVMGELQQELVDLGRTFTLESGGVEAAVKTGAYMDGTAVRLRVDECRGDDPALVCFTVTRDRLVRGAVLTHANVLAGVFGVVERLSPAVTGLAAGDASTLVRGGAGGFEPLAVAAACLWSGVRMGFGRAVDHVGFGEDMRRYRPSVPVVGADFLAWLYEWEKGKTKEGGWDGVQMFNAATQLAVDYDKQGKRGARGAWQRMSRAMYEWAYGRLKEALGGRVRVIVCPMGGLEARLTHFYAGAGLPVLEGAGLVQAGGAVAWNVWGAHRPGTVGAPLSGVEVGVSDGGELLVRGPGVFSGYYGDAQESGVALADGWLVSGLLGGVQESGDVVVRERRRAHFAAPRRGPAELERAAPARGAVVARVEGMGVESGEGGVPDFVSLETRLLSHPLISQVIVLAEGRPYVSALITLKREQLEYWRLVNGHPLSTPLSEIAFAPELGVEIRRAVEDVNTSVSAGSAIRAFHVLPEEFSPSSGLLLPSGRLRRDAVLRAFAEEIEALYAGPPSGSGAG</sequence>
<dbReference type="PANTHER" id="PTHR43272">
    <property type="entry name" value="LONG-CHAIN-FATTY-ACID--COA LIGASE"/>
    <property type="match status" value="1"/>
</dbReference>
<protein>
    <submittedName>
        <fullName evidence="4">Long-chain acyl-CoA synthetase</fullName>
    </submittedName>
</protein>
<dbReference type="GO" id="GO:0005524">
    <property type="term" value="F:ATP binding"/>
    <property type="evidence" value="ECO:0007669"/>
    <property type="project" value="UniProtKB-KW"/>
</dbReference>
<dbReference type="GO" id="GO:0004467">
    <property type="term" value="F:long-chain fatty acid-CoA ligase activity"/>
    <property type="evidence" value="ECO:0007669"/>
    <property type="project" value="TreeGrafter"/>
</dbReference>
<keyword evidence="2" id="KW-0067">ATP-binding</keyword>
<dbReference type="AlphaFoldDB" id="A0A9W6P6T3"/>
<dbReference type="InterPro" id="IPR000873">
    <property type="entry name" value="AMP-dep_synth/lig_dom"/>
</dbReference>
<dbReference type="EMBL" id="BSQG01000004">
    <property type="protein sequence ID" value="GLU48191.1"/>
    <property type="molecule type" value="Genomic_DNA"/>
</dbReference>